<dbReference type="GO" id="GO:0009279">
    <property type="term" value="C:cell outer membrane"/>
    <property type="evidence" value="ECO:0007669"/>
    <property type="project" value="UniProtKB-SubCell"/>
</dbReference>
<comment type="subunit">
    <text evidence="2">Homotrimer.</text>
</comment>
<dbReference type="PANTHER" id="PTHR34501">
    <property type="entry name" value="PROTEIN YDDL-RELATED"/>
    <property type="match status" value="1"/>
</dbReference>
<evidence type="ECO:0000256" key="10">
    <source>
        <dbReference type="ARBA" id="ARBA00023237"/>
    </source>
</evidence>
<dbReference type="PRINTS" id="PR00182">
    <property type="entry name" value="ECOLNEIPORIN"/>
</dbReference>
<evidence type="ECO:0000313" key="14">
    <source>
        <dbReference type="Proteomes" id="UP000295727"/>
    </source>
</evidence>
<accession>A0A4P7D093</accession>
<reference evidence="13 14" key="1">
    <citation type="submission" date="2019-03" db="EMBL/GenBank/DDBJ databases">
        <title>Paraburkholderia sp. 7MH5, isolated from subtropical forest soil.</title>
        <authorList>
            <person name="Gao Z.-H."/>
            <person name="Qiu L.-H."/>
        </authorList>
    </citation>
    <scope>NUCLEOTIDE SEQUENCE [LARGE SCALE GENOMIC DNA]</scope>
    <source>
        <strain evidence="13 14">7MH5</strain>
    </source>
</reference>
<keyword evidence="5" id="KW-0812">Transmembrane</keyword>
<evidence type="ECO:0000256" key="2">
    <source>
        <dbReference type="ARBA" id="ARBA00011233"/>
    </source>
</evidence>
<dbReference type="Gene3D" id="2.40.160.10">
    <property type="entry name" value="Porin"/>
    <property type="match status" value="1"/>
</dbReference>
<dbReference type="PROSITE" id="PS51257">
    <property type="entry name" value="PROKAR_LIPOPROTEIN"/>
    <property type="match status" value="1"/>
</dbReference>
<dbReference type="AlphaFoldDB" id="A0A4P7D093"/>
<evidence type="ECO:0000256" key="1">
    <source>
        <dbReference type="ARBA" id="ARBA00004571"/>
    </source>
</evidence>
<organism evidence="13 14">
    <name type="scientific">Paraburkholderia pallida</name>
    <dbReference type="NCBI Taxonomy" id="2547399"/>
    <lineage>
        <taxon>Bacteria</taxon>
        <taxon>Pseudomonadati</taxon>
        <taxon>Pseudomonadota</taxon>
        <taxon>Betaproteobacteria</taxon>
        <taxon>Burkholderiales</taxon>
        <taxon>Burkholderiaceae</taxon>
        <taxon>Paraburkholderia</taxon>
    </lineage>
</organism>
<dbReference type="PANTHER" id="PTHR34501:SF9">
    <property type="entry name" value="MAJOR OUTER MEMBRANE PROTEIN P.IA"/>
    <property type="match status" value="1"/>
</dbReference>
<dbReference type="Proteomes" id="UP000295727">
    <property type="component" value="Chromosome 2"/>
</dbReference>
<dbReference type="SUPFAM" id="SSF56935">
    <property type="entry name" value="Porins"/>
    <property type="match status" value="1"/>
</dbReference>
<dbReference type="InterPro" id="IPR023614">
    <property type="entry name" value="Porin_dom_sf"/>
</dbReference>
<evidence type="ECO:0000256" key="4">
    <source>
        <dbReference type="ARBA" id="ARBA00022452"/>
    </source>
</evidence>
<keyword evidence="3" id="KW-0813">Transport</keyword>
<dbReference type="CDD" id="cd00342">
    <property type="entry name" value="gram_neg_porins"/>
    <property type="match status" value="1"/>
</dbReference>
<dbReference type="InterPro" id="IPR002299">
    <property type="entry name" value="Porin_Neis"/>
</dbReference>
<comment type="subcellular location">
    <subcellularLocation>
        <location evidence="1">Cell outer membrane</location>
        <topology evidence="1">Multi-pass membrane protein</topology>
    </subcellularLocation>
</comment>
<feature type="domain" description="Porin" evidence="12">
    <location>
        <begin position="17"/>
        <end position="330"/>
    </location>
</feature>
<dbReference type="GO" id="GO:0046930">
    <property type="term" value="C:pore complex"/>
    <property type="evidence" value="ECO:0007669"/>
    <property type="project" value="UniProtKB-KW"/>
</dbReference>
<dbReference type="KEGG" id="ppai:E1956_22185"/>
<dbReference type="InterPro" id="IPR033900">
    <property type="entry name" value="Gram_neg_porin_domain"/>
</dbReference>
<evidence type="ECO:0000256" key="9">
    <source>
        <dbReference type="ARBA" id="ARBA00023136"/>
    </source>
</evidence>
<dbReference type="EMBL" id="CP038149">
    <property type="protein sequence ID" value="QBQ99841.1"/>
    <property type="molecule type" value="Genomic_DNA"/>
</dbReference>
<evidence type="ECO:0000259" key="12">
    <source>
        <dbReference type="Pfam" id="PF13609"/>
    </source>
</evidence>
<dbReference type="PRINTS" id="PR00184">
    <property type="entry name" value="NEISSPPORIN"/>
</dbReference>
<keyword evidence="14" id="KW-1185">Reference proteome</keyword>
<gene>
    <name evidence="13" type="ORF">E1956_22185</name>
</gene>
<dbReference type="Pfam" id="PF13609">
    <property type="entry name" value="Porin_4"/>
    <property type="match status" value="1"/>
</dbReference>
<keyword evidence="10" id="KW-0998">Cell outer membrane</keyword>
<keyword evidence="7" id="KW-0406">Ion transport</keyword>
<protein>
    <submittedName>
        <fullName evidence="13">Porin</fullName>
    </submittedName>
</protein>
<evidence type="ECO:0000256" key="3">
    <source>
        <dbReference type="ARBA" id="ARBA00022448"/>
    </source>
</evidence>
<evidence type="ECO:0000256" key="11">
    <source>
        <dbReference type="SAM" id="SignalP"/>
    </source>
</evidence>
<keyword evidence="8" id="KW-0626">Porin</keyword>
<evidence type="ECO:0000256" key="7">
    <source>
        <dbReference type="ARBA" id="ARBA00023065"/>
    </source>
</evidence>
<keyword evidence="4" id="KW-1134">Transmembrane beta strand</keyword>
<feature type="chain" id="PRO_5021002958" evidence="11">
    <location>
        <begin position="29"/>
        <end position="362"/>
    </location>
</feature>
<dbReference type="GO" id="GO:0034220">
    <property type="term" value="P:monoatomic ion transmembrane transport"/>
    <property type="evidence" value="ECO:0007669"/>
    <property type="project" value="InterPro"/>
</dbReference>
<evidence type="ECO:0000256" key="5">
    <source>
        <dbReference type="ARBA" id="ARBA00022692"/>
    </source>
</evidence>
<keyword evidence="9" id="KW-0472">Membrane</keyword>
<dbReference type="InterPro" id="IPR001702">
    <property type="entry name" value="Porin_Gram-ve"/>
</dbReference>
<dbReference type="GO" id="GO:0015288">
    <property type="term" value="F:porin activity"/>
    <property type="evidence" value="ECO:0007669"/>
    <property type="project" value="UniProtKB-KW"/>
</dbReference>
<name>A0A4P7D093_9BURK</name>
<sequence length="362" mass="37514">METSRMEISRLKLVAPAALLFNTAIACAQSSVTLFGVVDAAFEYSSKTASSTGGNAGKTFALVDSGVGPSSFGLAGKEDLGSGARAEFMLVSGISVANGGFKSSNGNFFGRQAWVGLGGTYGEIKAGEQYSPFFVALDESDPRQYSEFGSALVLYVSNVNVTGAFNSNAVSYTSPKLMGFQGSAMFALGGEAGNFSAGRQWSASLKYQSGAVLVNAAIYDGSGGGSVQTPIPSTRQFEGRTVGAAYTFGSLTVKGSFVNYKVAGSQNDNIYGGGIKYQVTPSVDVNSGVWYSSDRDDTANHSLMMAAGVDYYLSKQTVLYAQIGTVSNHGDMKTGLGVSDLSFLTGAPGTTVGGNLGIRRIF</sequence>
<dbReference type="OrthoDB" id="8961834at2"/>
<dbReference type="InterPro" id="IPR050298">
    <property type="entry name" value="Gram-neg_bact_OMP"/>
</dbReference>
<evidence type="ECO:0000256" key="8">
    <source>
        <dbReference type="ARBA" id="ARBA00023114"/>
    </source>
</evidence>
<proteinExistence type="predicted"/>
<evidence type="ECO:0000256" key="6">
    <source>
        <dbReference type="ARBA" id="ARBA00022729"/>
    </source>
</evidence>
<evidence type="ECO:0000313" key="13">
    <source>
        <dbReference type="EMBL" id="QBQ99841.1"/>
    </source>
</evidence>
<feature type="signal peptide" evidence="11">
    <location>
        <begin position="1"/>
        <end position="28"/>
    </location>
</feature>
<keyword evidence="6 11" id="KW-0732">Signal</keyword>